<feature type="domain" description="Gfo/Idh/MocA-like oxidoreductase C-terminal" evidence="2">
    <location>
        <begin position="187"/>
        <end position="389"/>
    </location>
</feature>
<proteinExistence type="predicted"/>
<dbReference type="InterPro" id="IPR004104">
    <property type="entry name" value="Gfo/Idh/MocA-like_OxRdtase_C"/>
</dbReference>
<dbReference type="Proteomes" id="UP001575105">
    <property type="component" value="Unassembled WGS sequence"/>
</dbReference>
<evidence type="ECO:0000313" key="3">
    <source>
        <dbReference type="EMBL" id="MFA9478839.1"/>
    </source>
</evidence>
<comment type="caution">
    <text evidence="3">The sequence shown here is derived from an EMBL/GenBank/DDBJ whole genome shotgun (WGS) entry which is preliminary data.</text>
</comment>
<dbReference type="Pfam" id="PF02894">
    <property type="entry name" value="GFO_IDH_MocA_C"/>
    <property type="match status" value="1"/>
</dbReference>
<evidence type="ECO:0000313" key="4">
    <source>
        <dbReference type="Proteomes" id="UP001575105"/>
    </source>
</evidence>
<dbReference type="PANTHER" id="PTHR43708:SF4">
    <property type="entry name" value="OXIDOREDUCTASE YCEM-RELATED"/>
    <property type="match status" value="1"/>
</dbReference>
<dbReference type="InterPro" id="IPR036291">
    <property type="entry name" value="NAD(P)-bd_dom_sf"/>
</dbReference>
<dbReference type="PANTHER" id="PTHR43708">
    <property type="entry name" value="CONSERVED EXPRESSED OXIDOREDUCTASE (EUROFUNG)"/>
    <property type="match status" value="1"/>
</dbReference>
<evidence type="ECO:0000259" key="1">
    <source>
        <dbReference type="Pfam" id="PF01408"/>
    </source>
</evidence>
<reference evidence="3 4" key="1">
    <citation type="submission" date="2024-08" db="EMBL/GenBank/DDBJ databases">
        <title>Whole-genome sequencing of halo(alkali)philic microorganisms from hypersaline lakes.</title>
        <authorList>
            <person name="Sorokin D.Y."/>
            <person name="Merkel A.Y."/>
            <person name="Messina E."/>
            <person name="Yakimov M."/>
        </authorList>
    </citation>
    <scope>NUCLEOTIDE SEQUENCE [LARGE SCALE GENOMIC DNA]</scope>
    <source>
        <strain evidence="3 4">AB-hyl4</strain>
    </source>
</reference>
<dbReference type="EMBL" id="JBGUBD010000006">
    <property type="protein sequence ID" value="MFA9478839.1"/>
    <property type="molecule type" value="Genomic_DNA"/>
</dbReference>
<dbReference type="InterPro" id="IPR051317">
    <property type="entry name" value="Gfo/Idh/MocA_oxidoreduct"/>
</dbReference>
<organism evidence="3 4">
    <name type="scientific">Natronomicrosphaera hydrolytica</name>
    <dbReference type="NCBI Taxonomy" id="3242702"/>
    <lineage>
        <taxon>Bacteria</taxon>
        <taxon>Pseudomonadati</taxon>
        <taxon>Planctomycetota</taxon>
        <taxon>Phycisphaerae</taxon>
        <taxon>Phycisphaerales</taxon>
        <taxon>Phycisphaeraceae</taxon>
        <taxon>Natronomicrosphaera</taxon>
    </lineage>
</organism>
<dbReference type="SUPFAM" id="SSF51735">
    <property type="entry name" value="NAD(P)-binding Rossmann-fold domains"/>
    <property type="match status" value="1"/>
</dbReference>
<accession>A0ABV4U8I9</accession>
<feature type="domain" description="Gfo/Idh/MocA-like oxidoreductase N-terminal" evidence="1">
    <location>
        <begin position="13"/>
        <end position="132"/>
    </location>
</feature>
<evidence type="ECO:0000259" key="2">
    <source>
        <dbReference type="Pfam" id="PF02894"/>
    </source>
</evidence>
<dbReference type="SUPFAM" id="SSF55347">
    <property type="entry name" value="Glyceraldehyde-3-phosphate dehydrogenase-like, C-terminal domain"/>
    <property type="match status" value="1"/>
</dbReference>
<dbReference type="Gene3D" id="3.40.50.720">
    <property type="entry name" value="NAD(P)-binding Rossmann-like Domain"/>
    <property type="match status" value="1"/>
</dbReference>
<dbReference type="RefSeq" id="WP_425345764.1">
    <property type="nucleotide sequence ID" value="NZ_JBGUBD010000006.1"/>
</dbReference>
<dbReference type="Gene3D" id="3.30.360.10">
    <property type="entry name" value="Dihydrodipicolinate Reductase, domain 2"/>
    <property type="match status" value="1"/>
</dbReference>
<dbReference type="InterPro" id="IPR000683">
    <property type="entry name" value="Gfo/Idh/MocA-like_OxRdtase_N"/>
</dbReference>
<gene>
    <name evidence="3" type="ORF">ACERK3_11095</name>
</gene>
<keyword evidence="4" id="KW-1185">Reference proteome</keyword>
<dbReference type="Pfam" id="PF01408">
    <property type="entry name" value="GFO_IDH_MocA"/>
    <property type="match status" value="1"/>
</dbReference>
<name>A0ABV4U8I9_9BACT</name>
<protein>
    <submittedName>
        <fullName evidence="3">Gfo/Idh/MocA family protein</fullName>
    </submittedName>
</protein>
<sequence length="399" mass="43578">MQAPTIVPQTRPIRIAVIGCGALAQSQHLPNIVAAPQLSLQACCDVSDETLTACQARFSPAYTSTDFAPVVRDPDVELIVLAATERLRLPVIRAAAEAGKPIYVEKPMARSLEESYQIQQIVRDAGIPFCIGHNRRSAPAMIEAHQIFRQHMENPTAVPWRWERESPRMGLAEEGVPGMSVRVNDDWHSWKNWVFDKEQAPHGPMLFEMTHFTDMCNWFMDDEPEVVTALDSGMLNSGVVIRYRNGAIATIGMFANGTFGYPKELYEVFGQGAAVAVDHMLEVRTVGIDDAPPHKTYAMLNDRHSSVGTEGGLSGWLAKKRTACEEAAAAGDPLQQFTAEPDKGHAHHLHRFVAEVTGQGPMVCGVDEAVRATQVAIAAIQSARQGKPVLVETLGPPTA</sequence>